<keyword evidence="4 7" id="KW-0808">Transferase</keyword>
<evidence type="ECO:0000256" key="7">
    <source>
        <dbReference type="RuleBase" id="RU361257"/>
    </source>
</evidence>
<dbReference type="Proteomes" id="UP001170666">
    <property type="component" value="Unassembled WGS sequence"/>
</dbReference>
<evidence type="ECO:0000256" key="2">
    <source>
        <dbReference type="ARBA" id="ARBA00011900"/>
    </source>
</evidence>
<dbReference type="SUPFAM" id="SSF53335">
    <property type="entry name" value="S-adenosyl-L-methionine-dependent methyltransferases"/>
    <property type="match status" value="1"/>
</dbReference>
<reference evidence="8 9" key="1">
    <citation type="journal article" date="2023" name="Int. J. Syst. Evol. Microbiol.">
        <title>The observation of taxonomic boundaries for the 16SrII and 16SrXXV phytoplasmas using genome-based delimitation.</title>
        <authorList>
            <person name="Rodrigues Jardim B."/>
            <person name="Tran-Nguyen L.T.T."/>
            <person name="Gambley C."/>
            <person name="Al-Sadi A.M."/>
            <person name="Al-Subhi A.M."/>
            <person name="Foissac X."/>
            <person name="Salar P."/>
            <person name="Cai H."/>
            <person name="Yang J.Y."/>
            <person name="Davis R."/>
            <person name="Jones L."/>
            <person name="Rodoni B."/>
            <person name="Constable F.E."/>
        </authorList>
    </citation>
    <scope>NUCLEOTIDE SEQUENCE [LARGE SCALE GENOMIC DNA]</scope>
    <source>
        <strain evidence="8">BAWM-BFA-CoWB</strain>
    </source>
</reference>
<dbReference type="GO" id="GO:0032259">
    <property type="term" value="P:methylation"/>
    <property type="evidence" value="ECO:0007669"/>
    <property type="project" value="UniProtKB-KW"/>
</dbReference>
<evidence type="ECO:0000256" key="4">
    <source>
        <dbReference type="ARBA" id="ARBA00022679"/>
    </source>
</evidence>
<dbReference type="Pfam" id="PF02086">
    <property type="entry name" value="MethyltransfD12"/>
    <property type="match status" value="1"/>
</dbReference>
<evidence type="ECO:0000256" key="1">
    <source>
        <dbReference type="ARBA" id="ARBA00006594"/>
    </source>
</evidence>
<dbReference type="Gene3D" id="3.40.50.150">
    <property type="entry name" value="Vaccinia Virus protein VP39"/>
    <property type="match status" value="1"/>
</dbReference>
<evidence type="ECO:0000313" key="8">
    <source>
        <dbReference type="EMBL" id="MDO8057624.1"/>
    </source>
</evidence>
<dbReference type="InterPro" id="IPR002052">
    <property type="entry name" value="DNA_methylase_N6_adenine_CS"/>
</dbReference>
<dbReference type="InterPro" id="IPR023095">
    <property type="entry name" value="Ade_MeTrfase_dom_2"/>
</dbReference>
<name>A0ABT9D4L5_9MOLU</name>
<dbReference type="EMBL" id="JAOSIT010000055">
    <property type="protein sequence ID" value="MDO8057624.1"/>
    <property type="molecule type" value="Genomic_DNA"/>
</dbReference>
<keyword evidence="3 7" id="KW-0489">Methyltransferase</keyword>
<comment type="caution">
    <text evidence="8">The sequence shown here is derived from an EMBL/GenBank/DDBJ whole genome shotgun (WGS) entry which is preliminary data.</text>
</comment>
<dbReference type="NCBIfam" id="TIGR00571">
    <property type="entry name" value="dam"/>
    <property type="match status" value="1"/>
</dbReference>
<evidence type="ECO:0000256" key="3">
    <source>
        <dbReference type="ARBA" id="ARBA00022603"/>
    </source>
</evidence>
<keyword evidence="9" id="KW-1185">Reference proteome</keyword>
<dbReference type="PROSITE" id="PS00092">
    <property type="entry name" value="N6_MTASE"/>
    <property type="match status" value="1"/>
</dbReference>
<dbReference type="InterPro" id="IPR029063">
    <property type="entry name" value="SAM-dependent_MTases_sf"/>
</dbReference>
<dbReference type="GO" id="GO:0009007">
    <property type="term" value="F:site-specific DNA-methyltransferase (adenine-specific) activity"/>
    <property type="evidence" value="ECO:0007669"/>
    <property type="project" value="UniProtKB-EC"/>
</dbReference>
<dbReference type="PRINTS" id="PR00505">
    <property type="entry name" value="D12N6MTFRASE"/>
</dbReference>
<sequence>MKINGIGCKQKLLPQIIPHLPESFKTYYEPFLGSGVLYFYLKPAKAILNDYDPDLITMWRQSFQNPVHFVDEVQMIENYLYQHQDQTQQKQAFKHLLNQYNQNFLLKSKKLLRSAIFYVLNKYAFRGITRYDRHNNLKATFGYKPKQKTPIINLNQLIAYQHHFRKNKHGLYCRDFRKIIASSQQGDFLFCDPPYYYEGIKDKEFYQKPFTFTDQQQLALELHQATKRGVKWLYTNYATPAILNLFPNANLINTKTTTNHCLTQKNIHQEIIIKNYI</sequence>
<protein>
    <recommendedName>
        <fullName evidence="2 7">Site-specific DNA-methyltransferase (adenine-specific)</fullName>
        <ecNumber evidence="2 7">2.1.1.72</ecNumber>
    </recommendedName>
</protein>
<keyword evidence="5 7" id="KW-0949">S-adenosyl-L-methionine</keyword>
<dbReference type="PANTHER" id="PTHR30481:SF3">
    <property type="entry name" value="DNA ADENINE METHYLASE"/>
    <property type="match status" value="1"/>
</dbReference>
<dbReference type="PIRSF" id="PIRSF000398">
    <property type="entry name" value="M_m6A_EcoRV"/>
    <property type="match status" value="1"/>
</dbReference>
<comment type="similarity">
    <text evidence="1 7">Belongs to the N(4)/N(6)-methyltransferase family.</text>
</comment>
<accession>A0ABT9D4L5</accession>
<dbReference type="InterPro" id="IPR012327">
    <property type="entry name" value="MeTrfase_D12"/>
</dbReference>
<dbReference type="PANTHER" id="PTHR30481">
    <property type="entry name" value="DNA ADENINE METHYLASE"/>
    <property type="match status" value="1"/>
</dbReference>
<evidence type="ECO:0000313" key="9">
    <source>
        <dbReference type="Proteomes" id="UP001170666"/>
    </source>
</evidence>
<dbReference type="InterPro" id="IPR012263">
    <property type="entry name" value="M_m6A_EcoRV"/>
</dbReference>
<evidence type="ECO:0000256" key="6">
    <source>
        <dbReference type="ARBA" id="ARBA00047942"/>
    </source>
</evidence>
<proteinExistence type="inferred from homology"/>
<dbReference type="RefSeq" id="WP_304513201.1">
    <property type="nucleotide sequence ID" value="NZ_JAOSIT010000055.1"/>
</dbReference>
<evidence type="ECO:0000256" key="5">
    <source>
        <dbReference type="ARBA" id="ARBA00022691"/>
    </source>
</evidence>
<dbReference type="Gene3D" id="1.10.1020.10">
    <property type="entry name" value="Adenine-specific Methyltransferase, Domain 2"/>
    <property type="match status" value="1"/>
</dbReference>
<dbReference type="EC" id="2.1.1.72" evidence="2 7"/>
<comment type="catalytic activity">
    <reaction evidence="6 7">
        <text>a 2'-deoxyadenosine in DNA + S-adenosyl-L-methionine = an N(6)-methyl-2'-deoxyadenosine in DNA + S-adenosyl-L-homocysteine + H(+)</text>
        <dbReference type="Rhea" id="RHEA:15197"/>
        <dbReference type="Rhea" id="RHEA-COMP:12418"/>
        <dbReference type="Rhea" id="RHEA-COMP:12419"/>
        <dbReference type="ChEBI" id="CHEBI:15378"/>
        <dbReference type="ChEBI" id="CHEBI:57856"/>
        <dbReference type="ChEBI" id="CHEBI:59789"/>
        <dbReference type="ChEBI" id="CHEBI:90615"/>
        <dbReference type="ChEBI" id="CHEBI:90616"/>
        <dbReference type="EC" id="2.1.1.72"/>
    </reaction>
</comment>
<gene>
    <name evidence="8" type="ORF">OC698_02950</name>
</gene>
<organism evidence="8 9">
    <name type="scientific">Candidatus Phytoplasma gossypii</name>
    <dbReference type="NCBI Taxonomy" id="2982629"/>
    <lineage>
        <taxon>Bacteria</taxon>
        <taxon>Bacillati</taxon>
        <taxon>Mycoplasmatota</taxon>
        <taxon>Mollicutes</taxon>
        <taxon>Acholeplasmatales</taxon>
        <taxon>Acholeplasmataceae</taxon>
        <taxon>Candidatus Phytoplasma</taxon>
        <taxon>16SrII (Peanut WB group)</taxon>
    </lineage>
</organism>